<dbReference type="AlphaFoldDB" id="C6HY45"/>
<feature type="transmembrane region" description="Helical" evidence="1">
    <location>
        <begin position="45"/>
        <end position="62"/>
    </location>
</feature>
<feature type="transmembrane region" description="Helical" evidence="1">
    <location>
        <begin position="82"/>
        <end position="110"/>
    </location>
</feature>
<dbReference type="EMBL" id="GG693877">
    <property type="protein sequence ID" value="EES52396.1"/>
    <property type="molecule type" value="Genomic_DNA"/>
</dbReference>
<keyword evidence="1" id="KW-1133">Transmembrane helix</keyword>
<keyword evidence="1" id="KW-0812">Transmembrane</keyword>
<evidence type="ECO:0000313" key="2">
    <source>
        <dbReference type="EMBL" id="EES52396.1"/>
    </source>
</evidence>
<dbReference type="Pfam" id="PF04238">
    <property type="entry name" value="DUF420"/>
    <property type="match status" value="1"/>
</dbReference>
<reference evidence="2 3" key="1">
    <citation type="journal article" date="2009" name="Appl. Environ. Microbiol.">
        <title>Community genomic and proteomic analyses of chemoautotrophic iron-oxidizing "Leptospirillum rubarum" (Group II) and "Leptospirillum ferrodiazotrophum" (Group III) bacteria in acid mine drainage biofilms.</title>
        <authorList>
            <person name="Goltsman D.S."/>
            <person name="Denef V.J."/>
            <person name="Singer S.W."/>
            <person name="VerBerkmoes N.C."/>
            <person name="Lefsrud M."/>
            <person name="Mueller R.S."/>
            <person name="Dick G.J."/>
            <person name="Sun C.L."/>
            <person name="Wheeler K.E."/>
            <person name="Zemla A."/>
            <person name="Baker B.J."/>
            <person name="Hauser L."/>
            <person name="Land M."/>
            <person name="Shah M.B."/>
            <person name="Thelen M.P."/>
            <person name="Hettich R.L."/>
            <person name="Banfield J.F."/>
        </authorList>
    </citation>
    <scope>NUCLEOTIDE SEQUENCE [LARGE SCALE GENOMIC DNA]</scope>
</reference>
<evidence type="ECO:0000313" key="3">
    <source>
        <dbReference type="Proteomes" id="UP000009374"/>
    </source>
</evidence>
<feature type="transmembrane region" description="Helical" evidence="1">
    <location>
        <begin position="12"/>
        <end position="33"/>
    </location>
</feature>
<sequence length="202" mass="22458">MHGFLGTKADFWWDLTITSETIVFSCLFFGAYLGRKHRGTAHHNTMLLSTILVAGWFLMYLAQQYIVGIVGFGGPSMIKYMVYYPIIIFHSLVSTAALILTGVVVFNGFMTTEVTGGVRVLKKNPMVHKRLGWVTLLSFVFSIITAYTVYALLFVIYNPARTPTYGIKSSIGALSGIGAFVLIGLLSLFWYLNRTRLRSSGS</sequence>
<feature type="transmembrane region" description="Helical" evidence="1">
    <location>
        <begin position="169"/>
        <end position="192"/>
    </location>
</feature>
<dbReference type="Proteomes" id="UP000009374">
    <property type="component" value="Unassembled WGS sequence"/>
</dbReference>
<name>C6HY45_9BACT</name>
<keyword evidence="1" id="KW-0472">Membrane</keyword>
<proteinExistence type="predicted"/>
<dbReference type="InterPro" id="IPR007352">
    <property type="entry name" value="DUF420"/>
</dbReference>
<feature type="transmembrane region" description="Helical" evidence="1">
    <location>
        <begin position="131"/>
        <end position="157"/>
    </location>
</feature>
<organism evidence="2 3">
    <name type="scientific">Leptospirillum ferrodiazotrophum</name>
    <dbReference type="NCBI Taxonomy" id="412449"/>
    <lineage>
        <taxon>Bacteria</taxon>
        <taxon>Pseudomonadati</taxon>
        <taxon>Nitrospirota</taxon>
        <taxon>Nitrospiria</taxon>
        <taxon>Nitrospirales</taxon>
        <taxon>Nitrospiraceae</taxon>
        <taxon>Leptospirillum</taxon>
    </lineage>
</organism>
<accession>C6HY45</accession>
<gene>
    <name evidence="2" type="ORF">UBAL3_94170003</name>
</gene>
<keyword evidence="3" id="KW-1185">Reference proteome</keyword>
<protein>
    <recommendedName>
        <fullName evidence="4">DUF420 domain-containing protein</fullName>
    </recommendedName>
</protein>
<evidence type="ECO:0008006" key="4">
    <source>
        <dbReference type="Google" id="ProtNLM"/>
    </source>
</evidence>
<evidence type="ECO:0000256" key="1">
    <source>
        <dbReference type="SAM" id="Phobius"/>
    </source>
</evidence>